<proteinExistence type="inferred from homology"/>
<organism evidence="7 8">
    <name type="scientific">Ditylenchus destructor</name>
    <dbReference type="NCBI Taxonomy" id="166010"/>
    <lineage>
        <taxon>Eukaryota</taxon>
        <taxon>Metazoa</taxon>
        <taxon>Ecdysozoa</taxon>
        <taxon>Nematoda</taxon>
        <taxon>Chromadorea</taxon>
        <taxon>Rhabditida</taxon>
        <taxon>Tylenchina</taxon>
        <taxon>Tylenchomorpha</taxon>
        <taxon>Sphaerularioidea</taxon>
        <taxon>Anguinidae</taxon>
        <taxon>Anguininae</taxon>
        <taxon>Ditylenchus</taxon>
    </lineage>
</organism>
<dbReference type="SUPFAM" id="SSF51069">
    <property type="entry name" value="Carbonic anhydrase"/>
    <property type="match status" value="1"/>
</dbReference>
<evidence type="ECO:0000313" key="8">
    <source>
        <dbReference type="Proteomes" id="UP001201812"/>
    </source>
</evidence>
<comment type="catalytic activity">
    <reaction evidence="4">
        <text>hydrogencarbonate + H(+) = CO2 + H2O</text>
        <dbReference type="Rhea" id="RHEA:10748"/>
        <dbReference type="ChEBI" id="CHEBI:15377"/>
        <dbReference type="ChEBI" id="CHEBI:15378"/>
        <dbReference type="ChEBI" id="CHEBI:16526"/>
        <dbReference type="ChEBI" id="CHEBI:17544"/>
        <dbReference type="EC" id="4.2.1.1"/>
    </reaction>
</comment>
<comment type="caution">
    <text evidence="7">The sequence shown here is derived from an EMBL/GenBank/DDBJ whole genome shotgun (WGS) entry which is preliminary data.</text>
</comment>
<evidence type="ECO:0000256" key="3">
    <source>
        <dbReference type="ARBA" id="ARBA00022833"/>
    </source>
</evidence>
<accession>A0AAD4MZ07</accession>
<dbReference type="GO" id="GO:0005737">
    <property type="term" value="C:cytoplasm"/>
    <property type="evidence" value="ECO:0007669"/>
    <property type="project" value="TreeGrafter"/>
</dbReference>
<keyword evidence="5" id="KW-0175">Coiled coil</keyword>
<dbReference type="PROSITE" id="PS00162">
    <property type="entry name" value="ALPHA_CA_1"/>
    <property type="match status" value="1"/>
</dbReference>
<gene>
    <name evidence="7" type="ORF">DdX_10488</name>
</gene>
<comment type="cofactor">
    <cofactor evidence="4">
        <name>Zn(2+)</name>
        <dbReference type="ChEBI" id="CHEBI:29105"/>
    </cofactor>
</comment>
<dbReference type="EC" id="4.2.1.1" evidence="4"/>
<dbReference type="PANTHER" id="PTHR18952">
    <property type="entry name" value="CARBONIC ANHYDRASE"/>
    <property type="match status" value="1"/>
</dbReference>
<dbReference type="GO" id="GO:0008270">
    <property type="term" value="F:zinc ion binding"/>
    <property type="evidence" value="ECO:0007669"/>
    <property type="project" value="UniProtKB-UniRule"/>
</dbReference>
<dbReference type="GO" id="GO:0004089">
    <property type="term" value="F:carbonate dehydratase activity"/>
    <property type="evidence" value="ECO:0007669"/>
    <property type="project" value="UniProtKB-UniRule"/>
</dbReference>
<dbReference type="SMART" id="SM01057">
    <property type="entry name" value="Carb_anhydrase"/>
    <property type="match status" value="1"/>
</dbReference>
<keyword evidence="3 4" id="KW-0862">Zinc</keyword>
<dbReference type="InterPro" id="IPR018338">
    <property type="entry name" value="Carbonic_anhydrase_a-class_CS"/>
</dbReference>
<protein>
    <recommendedName>
        <fullName evidence="4">Carbonic anhydrase</fullName>
        <ecNumber evidence="4">4.2.1.1</ecNumber>
    </recommendedName>
</protein>
<dbReference type="PROSITE" id="PS51144">
    <property type="entry name" value="ALPHA_CA_2"/>
    <property type="match status" value="1"/>
</dbReference>
<feature type="domain" description="Alpha-carbonic anhydrase" evidence="6">
    <location>
        <begin position="41"/>
        <end position="297"/>
    </location>
</feature>
<dbReference type="EMBL" id="JAKKPZ010000024">
    <property type="protein sequence ID" value="KAI1710789.1"/>
    <property type="molecule type" value="Genomic_DNA"/>
</dbReference>
<keyword evidence="4" id="KW-0456">Lyase</keyword>
<evidence type="ECO:0000313" key="7">
    <source>
        <dbReference type="EMBL" id="KAI1710789.1"/>
    </source>
</evidence>
<dbReference type="InterPro" id="IPR036398">
    <property type="entry name" value="CA_dom_sf"/>
</dbReference>
<sequence>MAFLGQLQAKFQEIKTQLPQAEKLIEQANKTKQNLVPLLNKCTQHLDSLGKIIQNVDRKQSPIDLLPSITAFDPTLEGASFKLNYDETCQLVVQNLGSCVSIKYPDSSSNDLEITFMPGEQFHLEQVNFHWGTEPMNGSEHTVGGVGYAGEVHLIHRNLKYPNLDAAFKQPDGVVAFAVFLNESHDDNGNLIPLTKVLSHISYSGSETGLTSFRVSQLVPGNEKNKEFWVYEGSETIEPLREVLKFIVFRAAVPISSVQLETFRELRRSRAEDEVEEKMISIRPLQSPNSRVVRSSFKSVAQLTDITSG</sequence>
<name>A0AAD4MZ07_9BILA</name>
<keyword evidence="2 4" id="KW-0479">Metal-binding</keyword>
<evidence type="ECO:0000256" key="1">
    <source>
        <dbReference type="ARBA" id="ARBA00010718"/>
    </source>
</evidence>
<dbReference type="InterPro" id="IPR023561">
    <property type="entry name" value="Carbonic_anhydrase_a-class"/>
</dbReference>
<feature type="coiled-coil region" evidence="5">
    <location>
        <begin position="4"/>
        <end position="31"/>
    </location>
</feature>
<dbReference type="Pfam" id="PF00194">
    <property type="entry name" value="Carb_anhydrase"/>
    <property type="match status" value="1"/>
</dbReference>
<reference evidence="7" key="1">
    <citation type="submission" date="2022-01" db="EMBL/GenBank/DDBJ databases">
        <title>Genome Sequence Resource for Two Populations of Ditylenchus destructor, the Migratory Endoparasitic Phytonematode.</title>
        <authorList>
            <person name="Zhang H."/>
            <person name="Lin R."/>
            <person name="Xie B."/>
        </authorList>
    </citation>
    <scope>NUCLEOTIDE SEQUENCE</scope>
    <source>
        <strain evidence="7">BazhouSP</strain>
    </source>
</reference>
<dbReference type="InterPro" id="IPR001148">
    <property type="entry name" value="CA_dom"/>
</dbReference>
<dbReference type="AlphaFoldDB" id="A0AAD4MZ07"/>
<evidence type="ECO:0000256" key="4">
    <source>
        <dbReference type="RuleBase" id="RU367011"/>
    </source>
</evidence>
<evidence type="ECO:0000256" key="2">
    <source>
        <dbReference type="ARBA" id="ARBA00022723"/>
    </source>
</evidence>
<dbReference type="PANTHER" id="PTHR18952:SF176">
    <property type="entry name" value="CARBONIC ANHYDRASE"/>
    <property type="match status" value="1"/>
</dbReference>
<comment type="function">
    <text evidence="4">Reversible hydration of carbon dioxide.</text>
</comment>
<comment type="similarity">
    <text evidence="1 4">Belongs to the alpha-carbonic anhydrase family.</text>
</comment>
<dbReference type="Gene3D" id="3.10.200.10">
    <property type="entry name" value="Alpha carbonic anhydrase"/>
    <property type="match status" value="1"/>
</dbReference>
<dbReference type="Proteomes" id="UP001201812">
    <property type="component" value="Unassembled WGS sequence"/>
</dbReference>
<evidence type="ECO:0000259" key="6">
    <source>
        <dbReference type="PROSITE" id="PS51144"/>
    </source>
</evidence>
<keyword evidence="8" id="KW-1185">Reference proteome</keyword>
<evidence type="ECO:0000256" key="5">
    <source>
        <dbReference type="SAM" id="Coils"/>
    </source>
</evidence>